<evidence type="ECO:0000256" key="5">
    <source>
        <dbReference type="ARBA" id="ARBA00023125"/>
    </source>
</evidence>
<keyword evidence="5" id="KW-0238">DNA-binding</keyword>
<dbReference type="Pfam" id="PF05699">
    <property type="entry name" value="Dimer_Tnp_hAT"/>
    <property type="match status" value="1"/>
</dbReference>
<dbReference type="InterPro" id="IPR012337">
    <property type="entry name" value="RNaseH-like_sf"/>
</dbReference>
<evidence type="ECO:0000313" key="9">
    <source>
        <dbReference type="EMBL" id="KAF5939380.1"/>
    </source>
</evidence>
<reference evidence="9 10" key="2">
    <citation type="submission" date="2020-07" db="EMBL/GenBank/DDBJ databases">
        <title>Genome assembly of wild tea tree DASZ reveals pedigree and selection history of tea varieties.</title>
        <authorList>
            <person name="Zhang W."/>
        </authorList>
    </citation>
    <scope>NUCLEOTIDE SEQUENCE [LARGE SCALE GENOMIC DNA]</scope>
    <source>
        <strain evidence="10">cv. G240</strain>
        <tissue evidence="9">Leaf</tissue>
    </source>
</reference>
<organism evidence="9 10">
    <name type="scientific">Camellia sinensis</name>
    <name type="common">Tea plant</name>
    <name type="synonym">Thea sinensis</name>
    <dbReference type="NCBI Taxonomy" id="4442"/>
    <lineage>
        <taxon>Eukaryota</taxon>
        <taxon>Viridiplantae</taxon>
        <taxon>Streptophyta</taxon>
        <taxon>Embryophyta</taxon>
        <taxon>Tracheophyta</taxon>
        <taxon>Spermatophyta</taxon>
        <taxon>Magnoliopsida</taxon>
        <taxon>eudicotyledons</taxon>
        <taxon>Gunneridae</taxon>
        <taxon>Pentapetalae</taxon>
        <taxon>asterids</taxon>
        <taxon>Ericales</taxon>
        <taxon>Theaceae</taxon>
        <taxon>Camellia</taxon>
    </lineage>
</organism>
<keyword evidence="3" id="KW-0863">Zinc-finger</keyword>
<evidence type="ECO:0000256" key="3">
    <source>
        <dbReference type="ARBA" id="ARBA00022771"/>
    </source>
</evidence>
<dbReference type="GO" id="GO:0003677">
    <property type="term" value="F:DNA binding"/>
    <property type="evidence" value="ECO:0007669"/>
    <property type="project" value="UniProtKB-KW"/>
</dbReference>
<feature type="domain" description="HAT C-terminal dimerisation" evidence="7">
    <location>
        <begin position="407"/>
        <end position="489"/>
    </location>
</feature>
<dbReference type="Pfam" id="PF14372">
    <property type="entry name" value="hAT-like_RNase-H"/>
    <property type="match status" value="1"/>
</dbReference>
<keyword evidence="10" id="KW-1185">Reference proteome</keyword>
<evidence type="ECO:0000256" key="6">
    <source>
        <dbReference type="ARBA" id="ARBA00023242"/>
    </source>
</evidence>
<dbReference type="GO" id="GO:0046983">
    <property type="term" value="F:protein dimerization activity"/>
    <property type="evidence" value="ECO:0007669"/>
    <property type="project" value="InterPro"/>
</dbReference>
<dbReference type="InterPro" id="IPR025525">
    <property type="entry name" value="hAT-like_transposase_RNase-H"/>
</dbReference>
<dbReference type="PANTHER" id="PTHR46481:SF10">
    <property type="entry name" value="ZINC FINGER BED DOMAIN-CONTAINING PROTEIN 39"/>
    <property type="match status" value="1"/>
</dbReference>
<reference evidence="10" key="1">
    <citation type="journal article" date="2020" name="Nat. Commun.">
        <title>Genome assembly of wild tea tree DASZ reveals pedigree and selection history of tea varieties.</title>
        <authorList>
            <person name="Zhang W."/>
            <person name="Zhang Y."/>
            <person name="Qiu H."/>
            <person name="Guo Y."/>
            <person name="Wan H."/>
            <person name="Zhang X."/>
            <person name="Scossa F."/>
            <person name="Alseekh S."/>
            <person name="Zhang Q."/>
            <person name="Wang P."/>
            <person name="Xu L."/>
            <person name="Schmidt M.H."/>
            <person name="Jia X."/>
            <person name="Li D."/>
            <person name="Zhu A."/>
            <person name="Guo F."/>
            <person name="Chen W."/>
            <person name="Ni D."/>
            <person name="Usadel B."/>
            <person name="Fernie A.R."/>
            <person name="Wen W."/>
        </authorList>
    </citation>
    <scope>NUCLEOTIDE SEQUENCE [LARGE SCALE GENOMIC DNA]</scope>
    <source>
        <strain evidence="10">cv. G240</strain>
    </source>
</reference>
<comment type="subcellular location">
    <subcellularLocation>
        <location evidence="1">Nucleus</location>
    </subcellularLocation>
</comment>
<feature type="domain" description="hAT-like transposase RNase-H fold" evidence="8">
    <location>
        <begin position="283"/>
        <end position="375"/>
    </location>
</feature>
<dbReference type="PANTHER" id="PTHR46481">
    <property type="entry name" value="ZINC FINGER BED DOMAIN-CONTAINING PROTEIN 4"/>
    <property type="match status" value="1"/>
</dbReference>
<evidence type="ECO:0000256" key="2">
    <source>
        <dbReference type="ARBA" id="ARBA00022723"/>
    </source>
</evidence>
<evidence type="ECO:0000313" key="10">
    <source>
        <dbReference type="Proteomes" id="UP000593564"/>
    </source>
</evidence>
<evidence type="ECO:0008006" key="11">
    <source>
        <dbReference type="Google" id="ProtNLM"/>
    </source>
</evidence>
<dbReference type="GO" id="GO:0008270">
    <property type="term" value="F:zinc ion binding"/>
    <property type="evidence" value="ECO:0007669"/>
    <property type="project" value="UniProtKB-KW"/>
</dbReference>
<dbReference type="AlphaFoldDB" id="A0A7J7GF66"/>
<dbReference type="Proteomes" id="UP000593564">
    <property type="component" value="Unassembled WGS sequence"/>
</dbReference>
<evidence type="ECO:0000256" key="4">
    <source>
        <dbReference type="ARBA" id="ARBA00022833"/>
    </source>
</evidence>
<dbReference type="InterPro" id="IPR008906">
    <property type="entry name" value="HATC_C_dom"/>
</dbReference>
<keyword evidence="2" id="KW-0479">Metal-binding</keyword>
<gene>
    <name evidence="9" type="ORF">HYC85_023639</name>
</gene>
<protein>
    <recommendedName>
        <fullName evidence="11">HAT C-terminal dimerisation domain-containing protein</fullName>
    </recommendedName>
</protein>
<sequence length="525" mass="60737">MNLNEDLVNEEKARLALTKVFCSEMSSPKAVEDKDFKEIVQMLDPQLHVSFDFVRLWCLKFFKEERKKMKGTLRNLDGQISLSVDILSSAKPGKSGSDYLCLTAYFIDDNWEMQKWIINFTCVGHQSQAALHEVILNSLKEWGIEKKISTITMSNSSIYDETIEIVKDHIRGKKELPLNGRLFRVCCCSDIVSLMVQDANKEISKIVDKIGSMYSFKEPEPSWYNKNNQIKEASLLHSRGTFSYGYRDSRNDKPSAKELRKVRNINRYIDDIYGIVFPLFGMGYSTASIYLHHLQELRAYFIRWSRSNNVLTNVSKKLLQSFSKYMNNMYLVLAIASVMDPRFKMKYIEFSSLKFKGDYSYSKVLKAMHKLYNDYVKIENDSNGTLSLLQEYKLFLRSSSSRQVKSELDLYLEEPIIGWSQDFNALTWWKAASSKYPTLSRIARDVLVIPISVATSDKAFYTQKREADEGMISLGPDLMAAVMFFRSWFVKHKVLGNQNLHKNENDTKSVVTKLVIPKKEEAQFP</sequence>
<evidence type="ECO:0000259" key="7">
    <source>
        <dbReference type="Pfam" id="PF05699"/>
    </source>
</evidence>
<accession>A0A7J7GF66</accession>
<dbReference type="EMBL" id="JACBKZ010000011">
    <property type="protein sequence ID" value="KAF5939380.1"/>
    <property type="molecule type" value="Genomic_DNA"/>
</dbReference>
<keyword evidence="6" id="KW-0539">Nucleus</keyword>
<dbReference type="InterPro" id="IPR052035">
    <property type="entry name" value="ZnF_BED_domain_contain"/>
</dbReference>
<proteinExistence type="predicted"/>
<evidence type="ECO:0000259" key="8">
    <source>
        <dbReference type="Pfam" id="PF14372"/>
    </source>
</evidence>
<keyword evidence="4" id="KW-0862">Zinc</keyword>
<dbReference type="SUPFAM" id="SSF53098">
    <property type="entry name" value="Ribonuclease H-like"/>
    <property type="match status" value="1"/>
</dbReference>
<evidence type="ECO:0000256" key="1">
    <source>
        <dbReference type="ARBA" id="ARBA00004123"/>
    </source>
</evidence>
<comment type="caution">
    <text evidence="9">The sequence shown here is derived from an EMBL/GenBank/DDBJ whole genome shotgun (WGS) entry which is preliminary data.</text>
</comment>
<name>A0A7J7GF66_CAMSI</name>
<dbReference type="GO" id="GO:0005634">
    <property type="term" value="C:nucleus"/>
    <property type="evidence" value="ECO:0007669"/>
    <property type="project" value="UniProtKB-SubCell"/>
</dbReference>